<keyword evidence="3 5" id="KW-1133">Transmembrane helix</keyword>
<proteinExistence type="predicted"/>
<dbReference type="Pfam" id="PF05090">
    <property type="entry name" value="HTTM"/>
    <property type="match status" value="1"/>
</dbReference>
<dbReference type="InterPro" id="IPR053934">
    <property type="entry name" value="HTTM_dom"/>
</dbReference>
<feature type="domain" description="HTTM-like" evidence="6">
    <location>
        <begin position="15"/>
        <end position="281"/>
    </location>
</feature>
<feature type="transmembrane region" description="Helical" evidence="5">
    <location>
        <begin position="297"/>
        <end position="314"/>
    </location>
</feature>
<keyword evidence="2 5" id="KW-0812">Transmembrane</keyword>
<evidence type="ECO:0000256" key="1">
    <source>
        <dbReference type="ARBA" id="ARBA00004127"/>
    </source>
</evidence>
<keyword evidence="8" id="KW-1185">Reference proteome</keyword>
<feature type="transmembrane region" description="Helical" evidence="5">
    <location>
        <begin position="121"/>
        <end position="143"/>
    </location>
</feature>
<evidence type="ECO:0000259" key="6">
    <source>
        <dbReference type="SMART" id="SM00752"/>
    </source>
</evidence>
<evidence type="ECO:0000256" key="5">
    <source>
        <dbReference type="SAM" id="Phobius"/>
    </source>
</evidence>
<keyword evidence="4 5" id="KW-0472">Membrane</keyword>
<feature type="transmembrane region" description="Helical" evidence="5">
    <location>
        <begin position="334"/>
        <end position="351"/>
    </location>
</feature>
<feature type="transmembrane region" description="Helical" evidence="5">
    <location>
        <begin position="25"/>
        <end position="47"/>
    </location>
</feature>
<feature type="transmembrane region" description="Helical" evidence="5">
    <location>
        <begin position="246"/>
        <end position="264"/>
    </location>
</feature>
<evidence type="ECO:0000313" key="7">
    <source>
        <dbReference type="EMBL" id="UZD24441.1"/>
    </source>
</evidence>
<evidence type="ECO:0000256" key="4">
    <source>
        <dbReference type="ARBA" id="ARBA00023136"/>
    </source>
</evidence>
<comment type="subcellular location">
    <subcellularLocation>
        <location evidence="1">Endomembrane system</location>
        <topology evidence="1">Multi-pass membrane protein</topology>
    </subcellularLocation>
</comment>
<organism evidence="7 8">
    <name type="scientific">Algoriphagus halophytocola</name>
    <dbReference type="NCBI Taxonomy" id="2991499"/>
    <lineage>
        <taxon>Bacteria</taxon>
        <taxon>Pseudomonadati</taxon>
        <taxon>Bacteroidota</taxon>
        <taxon>Cytophagia</taxon>
        <taxon>Cytophagales</taxon>
        <taxon>Cyclobacteriaceae</taxon>
        <taxon>Algoriphagus</taxon>
    </lineage>
</organism>
<dbReference type="InterPro" id="IPR011020">
    <property type="entry name" value="HTTM-like"/>
</dbReference>
<dbReference type="EMBL" id="CP110226">
    <property type="protein sequence ID" value="UZD24441.1"/>
    <property type="molecule type" value="Genomic_DNA"/>
</dbReference>
<evidence type="ECO:0000256" key="2">
    <source>
        <dbReference type="ARBA" id="ARBA00022692"/>
    </source>
</evidence>
<evidence type="ECO:0000256" key="3">
    <source>
        <dbReference type="ARBA" id="ARBA00022989"/>
    </source>
</evidence>
<gene>
    <name evidence="7" type="ORF">OM944_08045</name>
</gene>
<reference evidence="7" key="1">
    <citation type="submission" date="2022-10" db="EMBL/GenBank/DDBJ databases">
        <title>Algoriphagus sp. a novel bacteria isolate from halophytes salicornia europaea.</title>
        <authorList>
            <person name="Peng Y."/>
            <person name="Jiang L."/>
            <person name="Lee J."/>
        </authorList>
    </citation>
    <scope>NUCLEOTIDE SEQUENCE</scope>
    <source>
        <strain evidence="7">TR-M5</strain>
    </source>
</reference>
<evidence type="ECO:0000313" key="8">
    <source>
        <dbReference type="Proteomes" id="UP001163156"/>
    </source>
</evidence>
<name>A0ABY6ML11_9BACT</name>
<feature type="transmembrane region" description="Helical" evidence="5">
    <location>
        <begin position="96"/>
        <end position="115"/>
    </location>
</feature>
<feature type="transmembrane region" description="Helical" evidence="5">
    <location>
        <begin position="67"/>
        <end position="89"/>
    </location>
</feature>
<feature type="transmembrane region" description="Helical" evidence="5">
    <location>
        <begin position="155"/>
        <end position="175"/>
    </location>
</feature>
<dbReference type="Proteomes" id="UP001163156">
    <property type="component" value="Chromosome"/>
</dbReference>
<dbReference type="SMART" id="SM00752">
    <property type="entry name" value="HTTM"/>
    <property type="match status" value="1"/>
</dbReference>
<sequence length="363" mass="42909">MNKILYYFDHLIFDEYRMDPKAMGAYRIVFSIFIIFVLGIPDFRFLSQYPDLIFQPPLLSFGQFLNGFPPGYIIIFFSSLLIILHFCVLFGLFTRFCSIALTITYIFLFTIKFSFGKIDHAWMITIWIPLLMGIAGWGSEYSIDKSIRKSTPAVAGWPIFLLASILAFGMFTAGLPKLMGDWLSFDTQAVKYHFISNYFMRDRQDLLAPFFLNIQSKLIWESLDYLGVLFELGFILLLWNKRLFSWYIIIAIIFHIMNLLMLNIKFTENFPIYLLFLPYALKYNNKTTIKWTSFKFLFISIGSFFLYFVLWYFYNIQLTIYDISNNIGFNPYMTSLIIMLIILIWYVYAIIRHNYGKKGTDKN</sequence>
<protein>
    <submittedName>
        <fullName evidence="7">HTTM domain-containing protein</fullName>
    </submittedName>
</protein>
<dbReference type="RefSeq" id="WP_264811153.1">
    <property type="nucleotide sequence ID" value="NZ_CP110226.1"/>
</dbReference>
<accession>A0ABY6ML11</accession>